<gene>
    <name evidence="2" type="ORF">F4553_008082</name>
</gene>
<keyword evidence="3" id="KW-1185">Reference proteome</keyword>
<dbReference type="Pfam" id="PF13560">
    <property type="entry name" value="HTH_31"/>
    <property type="match status" value="1"/>
</dbReference>
<dbReference type="RefSeq" id="WP_184846930.1">
    <property type="nucleotide sequence ID" value="NZ_JACHMN010000003.1"/>
</dbReference>
<evidence type="ECO:0000313" key="2">
    <source>
        <dbReference type="EMBL" id="MBB5874648.1"/>
    </source>
</evidence>
<feature type="region of interest" description="Disordered" evidence="1">
    <location>
        <begin position="415"/>
        <end position="448"/>
    </location>
</feature>
<organism evidence="2 3">
    <name type="scientific">Allocatelliglobosispora scoriae</name>
    <dbReference type="NCBI Taxonomy" id="643052"/>
    <lineage>
        <taxon>Bacteria</taxon>
        <taxon>Bacillati</taxon>
        <taxon>Actinomycetota</taxon>
        <taxon>Actinomycetes</taxon>
        <taxon>Micromonosporales</taxon>
        <taxon>Micromonosporaceae</taxon>
        <taxon>Allocatelliglobosispora</taxon>
    </lineage>
</organism>
<dbReference type="EMBL" id="JACHMN010000003">
    <property type="protein sequence ID" value="MBB5874648.1"/>
    <property type="molecule type" value="Genomic_DNA"/>
</dbReference>
<comment type="caution">
    <text evidence="2">The sequence shown here is derived from an EMBL/GenBank/DDBJ whole genome shotgun (WGS) entry which is preliminary data.</text>
</comment>
<feature type="compositionally biased region" description="Basic and acidic residues" evidence="1">
    <location>
        <begin position="437"/>
        <end position="448"/>
    </location>
</feature>
<sequence>MEHEARVALGKGLRGLREPAFTQQTLALAINYSRSTVANVETARQRVPREFWIACDAVLATDGLLTRAHDDMERSRQDRQRAAAAIGFRQQGLVDSPPGRGQHLVHPSVTGGQAFHAPDVDQIAAIVWTLAAADTAGLDRSTIADALADLTDLSHAYGVQHRSVTIAQGAQTFAELQTLLKQAPRRTDRSDVHLAMALTSALMASAAFDLSHAAAATRLVRAARLFADQCGEPAVLAWVLGLTASFHNWQGRPSQALRETERGLALPIGTAARFRLVHIAARSQALLGNNDGVADLLRTDADLDLSAADPVEQFAGEFAFGAGRAAACAGAAWLDLGDGTAAAGALRHAIRWYRDSTDTAQAPLLGAQLDLVSAHVLADRPDAALQALSQITQPGVQHQIAVVRARSGALQQRIRSRPWRDSSQAQQLGDALQQWDDETRADLEPVAG</sequence>
<reference evidence="2 3" key="1">
    <citation type="submission" date="2020-08" db="EMBL/GenBank/DDBJ databases">
        <title>Sequencing the genomes of 1000 actinobacteria strains.</title>
        <authorList>
            <person name="Klenk H.-P."/>
        </authorList>
    </citation>
    <scope>NUCLEOTIDE SEQUENCE [LARGE SCALE GENOMIC DNA]</scope>
    <source>
        <strain evidence="2 3">DSM 45362</strain>
    </source>
</reference>
<proteinExistence type="predicted"/>
<evidence type="ECO:0000313" key="3">
    <source>
        <dbReference type="Proteomes" id="UP000587527"/>
    </source>
</evidence>
<evidence type="ECO:0008006" key="4">
    <source>
        <dbReference type="Google" id="ProtNLM"/>
    </source>
</evidence>
<accession>A0A841C4D8</accession>
<evidence type="ECO:0000256" key="1">
    <source>
        <dbReference type="SAM" id="MobiDB-lite"/>
    </source>
</evidence>
<protein>
    <recommendedName>
        <fullName evidence="4">XRE family transcriptional regulator</fullName>
    </recommendedName>
</protein>
<dbReference type="Proteomes" id="UP000587527">
    <property type="component" value="Unassembled WGS sequence"/>
</dbReference>
<dbReference type="AlphaFoldDB" id="A0A841C4D8"/>
<name>A0A841C4D8_9ACTN</name>